<feature type="domain" description="Peptidase S8/S53" evidence="12">
    <location>
        <begin position="42"/>
        <end position="290"/>
    </location>
</feature>
<accession>A0ABY4HHG7</accession>
<feature type="active site" description="Charge relay system" evidence="10">
    <location>
        <position position="88"/>
    </location>
</feature>
<keyword evidence="13" id="KW-0614">Plasmid</keyword>
<keyword evidence="6" id="KW-0479">Metal-binding</keyword>
<reference evidence="13" key="1">
    <citation type="submission" date="2022-04" db="EMBL/GenBank/DDBJ databases">
        <title>Halobacillus sp. isolated from saltern.</title>
        <authorList>
            <person name="Won M."/>
            <person name="Lee C.-M."/>
            <person name="Woen H.-Y."/>
            <person name="Kwon S.-W."/>
        </authorList>
    </citation>
    <scope>NUCLEOTIDE SEQUENCE</scope>
    <source>
        <strain evidence="13">SSHM10-5</strain>
        <plasmid evidence="13">unnamed1</plasmid>
    </source>
</reference>
<dbReference type="PANTHER" id="PTHR43806:SF11">
    <property type="entry name" value="CEREVISIN-RELATED"/>
    <property type="match status" value="1"/>
</dbReference>
<evidence type="ECO:0000313" key="13">
    <source>
        <dbReference type="EMBL" id="UOR14189.1"/>
    </source>
</evidence>
<gene>
    <name evidence="13" type="ORF">MUO15_21135</name>
</gene>
<dbReference type="InterPro" id="IPR023827">
    <property type="entry name" value="Peptidase_S8_Asp-AS"/>
</dbReference>
<dbReference type="InterPro" id="IPR036852">
    <property type="entry name" value="Peptidase_S8/S53_dom_sf"/>
</dbReference>
<sequence>MTYDIVKQLPLDKRIITAIEEEIPSNITSIGAPWKWKQGYTGNGNIIAVLDSGCETKHPDLKERIVGGYNFTEDHNGDASIYQDLNGHGTHVAGILAGSLNNTGVVGVAPKSNLLVLKTLDHTGTGSVKALVEAINYAINWRGYNNERVRVICMSLGLKSTYPELHQVIKRAKKNNISIVAAAGNEGDGNIKTKEYLYPSFYKEVISVGSINEVRKVASFSNTNKDVSIYAPGVGIFSTSIDKGYTELSGTSMASPHVAGSIALLIEEYERFWTRKITEEEIFRILMEHTKIIKTNEKVEYNILDLSSSMIGK</sequence>
<dbReference type="CDD" id="cd07477">
    <property type="entry name" value="Peptidases_S8_Subtilisin_subset"/>
    <property type="match status" value="1"/>
</dbReference>
<name>A0ABY4HHG7_9BACI</name>
<dbReference type="PROSITE" id="PS00136">
    <property type="entry name" value="SUBTILASE_ASP"/>
    <property type="match status" value="1"/>
</dbReference>
<feature type="active site" description="Charge relay system" evidence="10">
    <location>
        <position position="252"/>
    </location>
</feature>
<evidence type="ECO:0000256" key="8">
    <source>
        <dbReference type="ARBA" id="ARBA00022825"/>
    </source>
</evidence>
<evidence type="ECO:0000256" key="9">
    <source>
        <dbReference type="ARBA" id="ARBA00022837"/>
    </source>
</evidence>
<evidence type="ECO:0000256" key="3">
    <source>
        <dbReference type="ARBA" id="ARBA00011073"/>
    </source>
</evidence>
<dbReference type="Pfam" id="PF00082">
    <property type="entry name" value="Peptidase_S8"/>
    <property type="match status" value="1"/>
</dbReference>
<evidence type="ECO:0000256" key="2">
    <source>
        <dbReference type="ARBA" id="ARBA00004613"/>
    </source>
</evidence>
<dbReference type="SUPFAM" id="SSF52743">
    <property type="entry name" value="Subtilisin-like"/>
    <property type="match status" value="1"/>
</dbReference>
<dbReference type="RefSeq" id="WP_245036344.1">
    <property type="nucleotide sequence ID" value="NZ_CP095076.1"/>
</dbReference>
<evidence type="ECO:0000256" key="10">
    <source>
        <dbReference type="PROSITE-ProRule" id="PRU01240"/>
    </source>
</evidence>
<keyword evidence="7 10" id="KW-0378">Hydrolase</keyword>
<evidence type="ECO:0000256" key="6">
    <source>
        <dbReference type="ARBA" id="ARBA00022723"/>
    </source>
</evidence>
<comment type="cofactor">
    <cofactor evidence="1">
        <name>Ca(2+)</name>
        <dbReference type="ChEBI" id="CHEBI:29108"/>
    </cofactor>
</comment>
<comment type="subcellular location">
    <subcellularLocation>
        <location evidence="2">Secreted</location>
    </subcellularLocation>
</comment>
<evidence type="ECO:0000256" key="7">
    <source>
        <dbReference type="ARBA" id="ARBA00022801"/>
    </source>
</evidence>
<dbReference type="InterPro" id="IPR023828">
    <property type="entry name" value="Peptidase_S8_Ser-AS"/>
</dbReference>
<evidence type="ECO:0000313" key="14">
    <source>
        <dbReference type="Proteomes" id="UP000830326"/>
    </source>
</evidence>
<geneLocation type="plasmid" evidence="13 14">
    <name>unnamed1</name>
</geneLocation>
<dbReference type="InterPro" id="IPR034202">
    <property type="entry name" value="Subtilisin_Carlsberg-like"/>
</dbReference>
<dbReference type="PRINTS" id="PR00723">
    <property type="entry name" value="SUBTILISIN"/>
</dbReference>
<dbReference type="PANTHER" id="PTHR43806">
    <property type="entry name" value="PEPTIDASE S8"/>
    <property type="match status" value="1"/>
</dbReference>
<proteinExistence type="inferred from homology"/>
<organism evidence="13 14">
    <name type="scientific">Halobacillus amylolyticus</name>
    <dbReference type="NCBI Taxonomy" id="2932259"/>
    <lineage>
        <taxon>Bacteria</taxon>
        <taxon>Bacillati</taxon>
        <taxon>Bacillota</taxon>
        <taxon>Bacilli</taxon>
        <taxon>Bacillales</taxon>
        <taxon>Bacillaceae</taxon>
        <taxon>Halobacillus</taxon>
    </lineage>
</organism>
<comment type="similarity">
    <text evidence="3 10 11">Belongs to the peptidase S8 family.</text>
</comment>
<dbReference type="PROSITE" id="PS00137">
    <property type="entry name" value="SUBTILASE_HIS"/>
    <property type="match status" value="1"/>
</dbReference>
<evidence type="ECO:0000256" key="11">
    <source>
        <dbReference type="RuleBase" id="RU003355"/>
    </source>
</evidence>
<dbReference type="Proteomes" id="UP000830326">
    <property type="component" value="Plasmid unnamed1"/>
</dbReference>
<dbReference type="InterPro" id="IPR015500">
    <property type="entry name" value="Peptidase_S8_subtilisin-rel"/>
</dbReference>
<dbReference type="InterPro" id="IPR022398">
    <property type="entry name" value="Peptidase_S8_His-AS"/>
</dbReference>
<keyword evidence="14" id="KW-1185">Reference proteome</keyword>
<evidence type="ECO:0000259" key="12">
    <source>
        <dbReference type="Pfam" id="PF00082"/>
    </source>
</evidence>
<keyword evidence="4" id="KW-0964">Secreted</keyword>
<dbReference type="Gene3D" id="3.40.50.200">
    <property type="entry name" value="Peptidase S8/S53 domain"/>
    <property type="match status" value="1"/>
</dbReference>
<protein>
    <submittedName>
        <fullName evidence="13">S8 family peptidase</fullName>
    </submittedName>
</protein>
<keyword evidence="9" id="KW-0106">Calcium</keyword>
<keyword evidence="8 10" id="KW-0720">Serine protease</keyword>
<keyword evidence="5 10" id="KW-0645">Protease</keyword>
<evidence type="ECO:0000256" key="4">
    <source>
        <dbReference type="ARBA" id="ARBA00022525"/>
    </source>
</evidence>
<dbReference type="PROSITE" id="PS51892">
    <property type="entry name" value="SUBTILASE"/>
    <property type="match status" value="1"/>
</dbReference>
<dbReference type="EMBL" id="CP095076">
    <property type="protein sequence ID" value="UOR14189.1"/>
    <property type="molecule type" value="Genomic_DNA"/>
</dbReference>
<evidence type="ECO:0000256" key="1">
    <source>
        <dbReference type="ARBA" id="ARBA00001913"/>
    </source>
</evidence>
<feature type="active site" description="Charge relay system" evidence="10">
    <location>
        <position position="51"/>
    </location>
</feature>
<evidence type="ECO:0000256" key="5">
    <source>
        <dbReference type="ARBA" id="ARBA00022670"/>
    </source>
</evidence>
<dbReference type="InterPro" id="IPR000209">
    <property type="entry name" value="Peptidase_S8/S53_dom"/>
</dbReference>
<dbReference type="InterPro" id="IPR050131">
    <property type="entry name" value="Peptidase_S8_subtilisin-like"/>
</dbReference>
<dbReference type="PROSITE" id="PS00138">
    <property type="entry name" value="SUBTILASE_SER"/>
    <property type="match status" value="1"/>
</dbReference>